<dbReference type="OrthoDB" id="5516125at2"/>
<dbReference type="Proteomes" id="UP000315369">
    <property type="component" value="Unassembled WGS sequence"/>
</dbReference>
<keyword evidence="2" id="KW-1185">Reference proteome</keyword>
<proteinExistence type="predicted"/>
<dbReference type="RefSeq" id="WP_141647113.1">
    <property type="nucleotide sequence ID" value="NZ_VIFM01000209.1"/>
</dbReference>
<evidence type="ECO:0000313" key="2">
    <source>
        <dbReference type="Proteomes" id="UP000315369"/>
    </source>
</evidence>
<protein>
    <recommendedName>
        <fullName evidence="3">Tetratricopeptide repeat protein</fullName>
    </recommendedName>
</protein>
<gene>
    <name evidence="1" type="ORF">FJV41_35880</name>
</gene>
<organism evidence="1 2">
    <name type="scientific">Myxococcus llanfairpwllgwyngyllgogerychwyrndrobwllllantysiliogogogochensis</name>
    <dbReference type="NCBI Taxonomy" id="2590453"/>
    <lineage>
        <taxon>Bacteria</taxon>
        <taxon>Pseudomonadati</taxon>
        <taxon>Myxococcota</taxon>
        <taxon>Myxococcia</taxon>
        <taxon>Myxococcales</taxon>
        <taxon>Cystobacterineae</taxon>
        <taxon>Myxococcaceae</taxon>
        <taxon>Myxococcus</taxon>
    </lineage>
</organism>
<evidence type="ECO:0000313" key="1">
    <source>
        <dbReference type="EMBL" id="TQF11114.1"/>
    </source>
</evidence>
<accession>A0A540WRT1</accession>
<dbReference type="Gene3D" id="1.25.40.10">
    <property type="entry name" value="Tetratricopeptide repeat domain"/>
    <property type="match status" value="1"/>
</dbReference>
<dbReference type="InterPro" id="IPR011990">
    <property type="entry name" value="TPR-like_helical_dom_sf"/>
</dbReference>
<reference evidence="1 2" key="1">
    <citation type="submission" date="2019-06" db="EMBL/GenBank/DDBJ databases">
        <authorList>
            <person name="Livingstone P."/>
            <person name="Whitworth D."/>
        </authorList>
    </citation>
    <scope>NUCLEOTIDE SEQUENCE [LARGE SCALE GENOMIC DNA]</scope>
    <source>
        <strain evidence="1 2">AM401</strain>
    </source>
</reference>
<sequence length="133" mass="14061">MVNDENPLRTASALAQAGRTAEAIACLESALARTRPDKERPANASILARTAGLLCEEVGGLSQAALYYEEAVATAEGEPLLLLALADVRWRSGEADSARSCLARAESMAQSASDADALKMAANLRARWATEDR</sequence>
<comment type="caution">
    <text evidence="1">The sequence shown here is derived from an EMBL/GenBank/DDBJ whole genome shotgun (WGS) entry which is preliminary data.</text>
</comment>
<name>A0A540WRT1_9BACT</name>
<evidence type="ECO:0008006" key="3">
    <source>
        <dbReference type="Google" id="ProtNLM"/>
    </source>
</evidence>
<dbReference type="SUPFAM" id="SSF48452">
    <property type="entry name" value="TPR-like"/>
    <property type="match status" value="1"/>
</dbReference>
<dbReference type="AlphaFoldDB" id="A0A540WRT1"/>
<dbReference type="EMBL" id="VIFM01000209">
    <property type="protein sequence ID" value="TQF11114.1"/>
    <property type="molecule type" value="Genomic_DNA"/>
</dbReference>